<dbReference type="Proteomes" id="UP001499979">
    <property type="component" value="Unassembled WGS sequence"/>
</dbReference>
<comment type="caution">
    <text evidence="3">The sequence shown here is derived from an EMBL/GenBank/DDBJ whole genome shotgun (WGS) entry which is preliminary data.</text>
</comment>
<dbReference type="InterPro" id="IPR000523">
    <property type="entry name" value="Mg_chelatse_chII-like_cat_dom"/>
</dbReference>
<evidence type="ECO:0000259" key="2">
    <source>
        <dbReference type="SMART" id="SM00382"/>
    </source>
</evidence>
<evidence type="ECO:0000313" key="4">
    <source>
        <dbReference type="Proteomes" id="UP001499979"/>
    </source>
</evidence>
<dbReference type="Pfam" id="PF13541">
    <property type="entry name" value="ChlI"/>
    <property type="match status" value="1"/>
</dbReference>
<dbReference type="Gene3D" id="3.30.230.10">
    <property type="match status" value="1"/>
</dbReference>
<dbReference type="Pfam" id="PF01078">
    <property type="entry name" value="Mg_chelatase"/>
    <property type="match status" value="1"/>
</dbReference>
<proteinExistence type="inferred from homology"/>
<protein>
    <submittedName>
        <fullName evidence="3">YifB family Mg chelatase-like AAA ATPase</fullName>
    </submittedName>
</protein>
<reference evidence="3 4" key="1">
    <citation type="journal article" date="2019" name="Int. J. Syst. Evol. Microbiol.">
        <title>The Global Catalogue of Microorganisms (GCM) 10K type strain sequencing project: providing services to taxonomists for standard genome sequencing and annotation.</title>
        <authorList>
            <consortium name="The Broad Institute Genomics Platform"/>
            <consortium name="The Broad Institute Genome Sequencing Center for Infectious Disease"/>
            <person name="Wu L."/>
            <person name="Ma J."/>
        </authorList>
    </citation>
    <scope>NUCLEOTIDE SEQUENCE [LARGE SCALE GENOMIC DNA]</scope>
    <source>
        <strain evidence="3 4">JCM 11813</strain>
    </source>
</reference>
<dbReference type="InterPro" id="IPR045006">
    <property type="entry name" value="CHLI-like"/>
</dbReference>
<dbReference type="NCBIfam" id="TIGR00368">
    <property type="entry name" value="YifB family Mg chelatase-like AAA ATPase"/>
    <property type="match status" value="1"/>
</dbReference>
<dbReference type="EMBL" id="BAAAJE010000030">
    <property type="protein sequence ID" value="GAA1163710.1"/>
    <property type="molecule type" value="Genomic_DNA"/>
</dbReference>
<accession>A0ABN1UR81</accession>
<dbReference type="SUPFAM" id="SSF54211">
    <property type="entry name" value="Ribosomal protein S5 domain 2-like"/>
    <property type="match status" value="1"/>
</dbReference>
<evidence type="ECO:0000256" key="1">
    <source>
        <dbReference type="ARBA" id="ARBA00006354"/>
    </source>
</evidence>
<dbReference type="Pfam" id="PF13335">
    <property type="entry name" value="Mg_chelatase_C"/>
    <property type="match status" value="1"/>
</dbReference>
<keyword evidence="4" id="KW-1185">Reference proteome</keyword>
<dbReference type="InterPro" id="IPR027417">
    <property type="entry name" value="P-loop_NTPase"/>
</dbReference>
<dbReference type="SMART" id="SM00382">
    <property type="entry name" value="AAA"/>
    <property type="match status" value="1"/>
</dbReference>
<gene>
    <name evidence="3" type="ORF">GCM10009606_46840</name>
</gene>
<comment type="similarity">
    <text evidence="1">Belongs to the Mg-chelatase subunits D/I family. ComM subfamily.</text>
</comment>
<dbReference type="RefSeq" id="WP_343910804.1">
    <property type="nucleotide sequence ID" value="NZ_BAAAJE010000030.1"/>
</dbReference>
<dbReference type="InterPro" id="IPR003593">
    <property type="entry name" value="AAA+_ATPase"/>
</dbReference>
<dbReference type="PANTHER" id="PTHR32039:SF7">
    <property type="entry name" value="COMPETENCE PROTEIN COMM"/>
    <property type="match status" value="1"/>
</dbReference>
<name>A0ABN1UR81_9ACTN</name>
<sequence>MPFATAHTVSLHGAVGHLIDVQTDVSPGQVGVTMVGRADTTINEARDRCRMAIINSRMDWPATRRITILLSPADLLKHGTHFDLAVAVSVLAAAGSVPATSLAGTAFIGELTLDGNLRSVAGVLPMVLAAAARGIRAVFVPEPQAGEASMVPDMSVVGVRSLAQVVAVLRDDEELPEAPPVAPDSGARLLAWRGQERLEELDLADLLGIADARYAVEVAAAGGHHLLLSGPKGCGKTSLVERIPGILPDLTSDESLELSAIQSLAGTLDPGAGFPTRPPFSAPHHDASKASLIGGGLGVVRPGEVSKSHTGVLFLDEFPLFRSDVIEALRQPLENGDVTIARRDESVTLPARGMVVLAANPCPCGDYSGDVRQNRCSCREVQRRDYRNKVTGPVADRVDIVRHLPPLRKHDDKVDLEAPESSAVVRGRVEAARARQAERYAEESWRLNGHAPGPVLRERWPLTKAGQQAVDTQLYDGKITRRGATRVHRLAWTVADLRGLDRPGLDEVDTALRLRTGEPLLLSMLERAG</sequence>
<dbReference type="InterPro" id="IPR004482">
    <property type="entry name" value="Mg_chelat-rel"/>
</dbReference>
<organism evidence="3 4">
    <name type="scientific">Nocardioides aquiterrae</name>
    <dbReference type="NCBI Taxonomy" id="203799"/>
    <lineage>
        <taxon>Bacteria</taxon>
        <taxon>Bacillati</taxon>
        <taxon>Actinomycetota</taxon>
        <taxon>Actinomycetes</taxon>
        <taxon>Propionibacteriales</taxon>
        <taxon>Nocardioidaceae</taxon>
        <taxon>Nocardioides</taxon>
    </lineage>
</organism>
<evidence type="ECO:0000313" key="3">
    <source>
        <dbReference type="EMBL" id="GAA1163710.1"/>
    </source>
</evidence>
<feature type="domain" description="AAA+ ATPase" evidence="2">
    <location>
        <begin position="222"/>
        <end position="387"/>
    </location>
</feature>
<dbReference type="InterPro" id="IPR025158">
    <property type="entry name" value="Mg_chelat-rel_C"/>
</dbReference>
<dbReference type="PANTHER" id="PTHR32039">
    <property type="entry name" value="MAGNESIUM-CHELATASE SUBUNIT CHLI"/>
    <property type="match status" value="1"/>
</dbReference>
<dbReference type="InterPro" id="IPR020568">
    <property type="entry name" value="Ribosomal_Su5_D2-typ_SF"/>
</dbReference>
<dbReference type="Gene3D" id="3.40.50.300">
    <property type="entry name" value="P-loop containing nucleotide triphosphate hydrolases"/>
    <property type="match status" value="1"/>
</dbReference>
<dbReference type="InterPro" id="IPR014721">
    <property type="entry name" value="Ribsml_uS5_D2-typ_fold_subgr"/>
</dbReference>
<dbReference type="SUPFAM" id="SSF52540">
    <property type="entry name" value="P-loop containing nucleoside triphosphate hydrolases"/>
    <property type="match status" value="1"/>
</dbReference>